<evidence type="ECO:0000313" key="3">
    <source>
        <dbReference type="Proteomes" id="UP000250197"/>
    </source>
</evidence>
<dbReference type="CDD" id="cd06193">
    <property type="entry name" value="siderophore_interacting"/>
    <property type="match status" value="1"/>
</dbReference>
<dbReference type="InterPro" id="IPR017927">
    <property type="entry name" value="FAD-bd_FR_type"/>
</dbReference>
<reference evidence="2 3" key="1">
    <citation type="submission" date="2017-05" db="EMBL/GenBank/DDBJ databases">
        <title>Complete genome sequence of Corynebacterium striatum KC-Na-1 isolated from Neophocaena asiaeorientalis in Korea.</title>
        <authorList>
            <person name="Kim J.H."/>
            <person name="Lee K."/>
        </authorList>
    </citation>
    <scope>NUCLEOTIDE SEQUENCE [LARGE SCALE GENOMIC DNA]</scope>
    <source>
        <strain evidence="2 3">KC-Na-01</strain>
    </source>
</reference>
<dbReference type="InterPro" id="IPR039374">
    <property type="entry name" value="SIP_fam"/>
</dbReference>
<accession>A0A2Z2IY19</accession>
<dbReference type="PANTHER" id="PTHR30157:SF0">
    <property type="entry name" value="NADPH-DEPENDENT FERRIC-CHELATE REDUCTASE"/>
    <property type="match status" value="1"/>
</dbReference>
<dbReference type="InterPro" id="IPR017938">
    <property type="entry name" value="Riboflavin_synthase-like_b-brl"/>
</dbReference>
<name>A0A2Z2IY19_CORST</name>
<dbReference type="GO" id="GO:0016491">
    <property type="term" value="F:oxidoreductase activity"/>
    <property type="evidence" value="ECO:0007669"/>
    <property type="project" value="InterPro"/>
</dbReference>
<dbReference type="Pfam" id="PF08021">
    <property type="entry name" value="FAD_binding_9"/>
    <property type="match status" value="1"/>
</dbReference>
<feature type="domain" description="FAD-binding FR-type" evidence="1">
    <location>
        <begin position="47"/>
        <end position="147"/>
    </location>
</feature>
<sequence length="269" mass="29294">MPEQDWTEGFRTGYATGFSDGFRAAREALSSGELAPAAVPHKTFAKKRYGTATVTGKQQLSVDMIRVFAQAPDMVGLSLDKTDHYIKIFFGEQTRSYTLRKVDTATGEIAIDLFFHGDVGVAGPWVRDVHAGETFSYKGPGGKWSPTTPLPGVQDFVFAGDESATPAIACGLERIPAGASATAYVEVAAPGHEIPMPEGSSVVWLYREGRPAGQALVDALREHNVKHARTAWFVRGPSSIVKDVRRYLFRERGVAKQDASISGYWKNQP</sequence>
<dbReference type="PROSITE" id="PS51384">
    <property type="entry name" value="FAD_FR"/>
    <property type="match status" value="1"/>
</dbReference>
<dbReference type="EMBL" id="CP021252">
    <property type="protein sequence ID" value="ART21440.1"/>
    <property type="molecule type" value="Genomic_DNA"/>
</dbReference>
<dbReference type="InterPro" id="IPR007037">
    <property type="entry name" value="SIP_rossman_dom"/>
</dbReference>
<dbReference type="Proteomes" id="UP000250197">
    <property type="component" value="Chromosome"/>
</dbReference>
<dbReference type="InterPro" id="IPR039261">
    <property type="entry name" value="FNR_nucleotide-bd"/>
</dbReference>
<dbReference type="AlphaFoldDB" id="A0A2Z2IY19"/>
<dbReference type="Gene3D" id="3.40.50.80">
    <property type="entry name" value="Nucleotide-binding domain of ferredoxin-NADP reductase (FNR) module"/>
    <property type="match status" value="1"/>
</dbReference>
<dbReference type="RefSeq" id="WP_086891523.1">
    <property type="nucleotide sequence ID" value="NZ_CP021252.1"/>
</dbReference>
<protein>
    <recommendedName>
        <fullName evidence="1">FAD-binding FR-type domain-containing protein</fullName>
    </recommendedName>
</protein>
<evidence type="ECO:0000313" key="2">
    <source>
        <dbReference type="EMBL" id="ART21440.1"/>
    </source>
</evidence>
<dbReference type="KEGG" id="cstr:CBE89_07970"/>
<proteinExistence type="predicted"/>
<dbReference type="PANTHER" id="PTHR30157">
    <property type="entry name" value="FERRIC REDUCTASE, NADPH-DEPENDENT"/>
    <property type="match status" value="1"/>
</dbReference>
<dbReference type="Pfam" id="PF04954">
    <property type="entry name" value="SIP"/>
    <property type="match status" value="1"/>
</dbReference>
<dbReference type="InterPro" id="IPR013113">
    <property type="entry name" value="SIP_FAD-bd"/>
</dbReference>
<organism evidence="2 3">
    <name type="scientific">Corynebacterium striatum</name>
    <dbReference type="NCBI Taxonomy" id="43770"/>
    <lineage>
        <taxon>Bacteria</taxon>
        <taxon>Bacillati</taxon>
        <taxon>Actinomycetota</taxon>
        <taxon>Actinomycetes</taxon>
        <taxon>Mycobacteriales</taxon>
        <taxon>Corynebacteriaceae</taxon>
        <taxon>Corynebacterium</taxon>
    </lineage>
</organism>
<dbReference type="SUPFAM" id="SSF63380">
    <property type="entry name" value="Riboflavin synthase domain-like"/>
    <property type="match status" value="1"/>
</dbReference>
<evidence type="ECO:0000259" key="1">
    <source>
        <dbReference type="PROSITE" id="PS51384"/>
    </source>
</evidence>
<dbReference type="Gene3D" id="2.40.30.10">
    <property type="entry name" value="Translation factors"/>
    <property type="match status" value="1"/>
</dbReference>
<gene>
    <name evidence="2" type="ORF">CBE89_07970</name>
</gene>